<evidence type="ECO:0000313" key="2">
    <source>
        <dbReference type="EMBL" id="KAF6226176.1"/>
    </source>
</evidence>
<dbReference type="EMBL" id="JACCJB010000006">
    <property type="protein sequence ID" value="KAF6226176.1"/>
    <property type="molecule type" value="Genomic_DNA"/>
</dbReference>
<accession>A0A8H6FFG2</accession>
<protein>
    <submittedName>
        <fullName evidence="2">Uncharacterized protein</fullName>
    </submittedName>
</protein>
<dbReference type="AlphaFoldDB" id="A0A8H6FFG2"/>
<organism evidence="2 3">
    <name type="scientific">Letharia lupina</name>
    <dbReference type="NCBI Taxonomy" id="560253"/>
    <lineage>
        <taxon>Eukaryota</taxon>
        <taxon>Fungi</taxon>
        <taxon>Dikarya</taxon>
        <taxon>Ascomycota</taxon>
        <taxon>Pezizomycotina</taxon>
        <taxon>Lecanoromycetes</taxon>
        <taxon>OSLEUM clade</taxon>
        <taxon>Lecanoromycetidae</taxon>
        <taxon>Lecanorales</taxon>
        <taxon>Lecanorineae</taxon>
        <taxon>Parmeliaceae</taxon>
        <taxon>Letharia</taxon>
    </lineage>
</organism>
<dbReference type="Proteomes" id="UP000593566">
    <property type="component" value="Unassembled WGS sequence"/>
</dbReference>
<evidence type="ECO:0000313" key="3">
    <source>
        <dbReference type="Proteomes" id="UP000593566"/>
    </source>
</evidence>
<feature type="compositionally biased region" description="Acidic residues" evidence="1">
    <location>
        <begin position="503"/>
        <end position="524"/>
    </location>
</feature>
<keyword evidence="3" id="KW-1185">Reference proteome</keyword>
<evidence type="ECO:0000256" key="1">
    <source>
        <dbReference type="SAM" id="MobiDB-lite"/>
    </source>
</evidence>
<reference evidence="2 3" key="1">
    <citation type="journal article" date="2020" name="Genomics">
        <title>Complete, high-quality genomes from long-read metagenomic sequencing of two wolf lichen thalli reveals enigmatic genome architecture.</title>
        <authorList>
            <person name="McKenzie S.K."/>
            <person name="Walston R.F."/>
            <person name="Allen J.L."/>
        </authorList>
    </citation>
    <scope>NUCLEOTIDE SEQUENCE [LARGE SCALE GENOMIC DNA]</scope>
    <source>
        <strain evidence="2">WasteWater1</strain>
    </source>
</reference>
<comment type="caution">
    <text evidence="2">The sequence shown here is derived from an EMBL/GenBank/DDBJ whole genome shotgun (WGS) entry which is preliminary data.</text>
</comment>
<dbReference type="GeneID" id="59337437"/>
<name>A0A8H6FFG2_9LECA</name>
<proteinExistence type="predicted"/>
<dbReference type="RefSeq" id="XP_037154729.1">
    <property type="nucleotide sequence ID" value="XM_037299903.1"/>
</dbReference>
<gene>
    <name evidence="2" type="ORF">HO133_009042</name>
</gene>
<sequence length="524" mass="58502">MCIHEFYLSTSCGHHFPKLPPSAKPNVFFQDYHPTIAVPQSLTCTPVKLALKFYHDQVVYLPADMNCGTKVDIPKSCPIVHRPRDGPTRRTIREEEKAGILLNNSMLDNGLGPFQKWQIENDAAVLDQCSNRAKPGEHSPKALRRHKELNYPLNMYRHVQNVKAFQARDRRFAMPNVRYTNVDFGCGGPFSAECLTGWDGTGLLTHRLHLWSDAITHPKPCNHECLAGWSGADLDTYRQQTWAGDNIKNWGSFDYPKSAAEYVFNHTEHWAVLDYSNVSHLHADQFDWHGDNFVRKHTLPNGQVVHVPETVLVPVPESLDQVLREMSRVSLPEEIDQASIEDILGRLPEAFEEEEPLSGEGSEPSADIAEVSESCSTLVNDPVDEPKPIPVETPEMAEARRQRAREVMREKLRRDFSEGKGKVIDEEDNISAEGAVANKTGNESDEAVNDGERGAKKVGLTTSSSMETICAAPLIALDRQPQDQRDGLPPSDLNKATSSPIDDVGDDFDGTEENQNEEESSAGF</sequence>
<feature type="region of interest" description="Disordered" evidence="1">
    <location>
        <begin position="415"/>
        <end position="524"/>
    </location>
</feature>
<feature type="compositionally biased region" description="Basic and acidic residues" evidence="1">
    <location>
        <begin position="415"/>
        <end position="424"/>
    </location>
</feature>